<feature type="region of interest" description="Disordered" evidence="1">
    <location>
        <begin position="257"/>
        <end position="284"/>
    </location>
</feature>
<feature type="transmembrane region" description="Helical" evidence="2">
    <location>
        <begin position="57"/>
        <end position="76"/>
    </location>
</feature>
<keyword evidence="2" id="KW-1133">Transmembrane helix</keyword>
<feature type="compositionally biased region" description="Basic and acidic residues" evidence="1">
    <location>
        <begin position="264"/>
        <end position="276"/>
    </location>
</feature>
<name>A0A7X0IIA1_9ACTN</name>
<feature type="transmembrane region" description="Helical" evidence="2">
    <location>
        <begin position="228"/>
        <end position="248"/>
    </location>
</feature>
<keyword evidence="2" id="KW-0472">Membrane</keyword>
<dbReference type="InterPro" id="IPR025238">
    <property type="entry name" value="DUF4184"/>
</dbReference>
<evidence type="ECO:0000313" key="3">
    <source>
        <dbReference type="EMBL" id="MBB6475480.1"/>
    </source>
</evidence>
<evidence type="ECO:0000256" key="2">
    <source>
        <dbReference type="SAM" id="Phobius"/>
    </source>
</evidence>
<dbReference type="Proteomes" id="UP000555564">
    <property type="component" value="Unassembled WGS sequence"/>
</dbReference>
<feature type="transmembrane region" description="Helical" evidence="2">
    <location>
        <begin position="188"/>
        <end position="208"/>
    </location>
</feature>
<dbReference type="AlphaFoldDB" id="A0A7X0IIA1"/>
<sequence length="284" mass="30392">MPFTPAHVAAVIPLVRWTRVRAVLDPWALAVGAMVPDLPLFLPYLQDYTGWHTPAGVVTDDLVAVVVLLAVFQFGVRDPLTALLPPSLAGRAAALPGPAWRRFHAVVLGAVAGAATHVLWDSFTHDWGAVFWGWSWLSEAVVPGLPGFRVAQYVSSVLGLAATGWWLVRSLLAAPPGVLPDRLILPAAVRWSVLGGAVVAACGAAAVWTLVDPPNPAFGWAGAVTKTGVGVIVGWCAVITVYVVVWWLGRAMRLRRTAGSPRGPVDRRTEAPDSPHHVPPRRRR</sequence>
<keyword evidence="4" id="KW-1185">Reference proteome</keyword>
<dbReference type="EMBL" id="JACHIU010000001">
    <property type="protein sequence ID" value="MBB6475480.1"/>
    <property type="molecule type" value="Genomic_DNA"/>
</dbReference>
<protein>
    <recommendedName>
        <fullName evidence="5">DUF4184 family protein</fullName>
    </recommendedName>
</protein>
<accession>A0A7X0IIA1</accession>
<reference evidence="3 4" key="1">
    <citation type="submission" date="2020-08" db="EMBL/GenBank/DDBJ databases">
        <title>Sequencing the genomes of 1000 actinobacteria strains.</title>
        <authorList>
            <person name="Klenk H.-P."/>
        </authorList>
    </citation>
    <scope>NUCLEOTIDE SEQUENCE [LARGE SCALE GENOMIC DNA]</scope>
    <source>
        <strain evidence="3 4">DSM 44936</strain>
    </source>
</reference>
<evidence type="ECO:0008006" key="5">
    <source>
        <dbReference type="Google" id="ProtNLM"/>
    </source>
</evidence>
<organism evidence="3 4">
    <name type="scientific">Sphaerisporangium rubeum</name>
    <dbReference type="NCBI Taxonomy" id="321317"/>
    <lineage>
        <taxon>Bacteria</taxon>
        <taxon>Bacillati</taxon>
        <taxon>Actinomycetota</taxon>
        <taxon>Actinomycetes</taxon>
        <taxon>Streptosporangiales</taxon>
        <taxon>Streptosporangiaceae</taxon>
        <taxon>Sphaerisporangium</taxon>
    </lineage>
</organism>
<dbReference type="Pfam" id="PF13803">
    <property type="entry name" value="DUF4184"/>
    <property type="match status" value="1"/>
</dbReference>
<evidence type="ECO:0000313" key="4">
    <source>
        <dbReference type="Proteomes" id="UP000555564"/>
    </source>
</evidence>
<gene>
    <name evidence="3" type="ORF">BJ992_004911</name>
</gene>
<proteinExistence type="predicted"/>
<dbReference type="RefSeq" id="WP_184984834.1">
    <property type="nucleotide sequence ID" value="NZ_BAAALO010000007.1"/>
</dbReference>
<comment type="caution">
    <text evidence="3">The sequence shown here is derived from an EMBL/GenBank/DDBJ whole genome shotgun (WGS) entry which is preliminary data.</text>
</comment>
<keyword evidence="2" id="KW-0812">Transmembrane</keyword>
<evidence type="ECO:0000256" key="1">
    <source>
        <dbReference type="SAM" id="MobiDB-lite"/>
    </source>
</evidence>